<protein>
    <submittedName>
        <fullName evidence="2">Tetratricopeptide repeat protein</fullName>
    </submittedName>
</protein>
<organism evidence="2 3">
    <name type="scientific">Rubritalea spongiae</name>
    <dbReference type="NCBI Taxonomy" id="430797"/>
    <lineage>
        <taxon>Bacteria</taxon>
        <taxon>Pseudomonadati</taxon>
        <taxon>Verrucomicrobiota</taxon>
        <taxon>Verrucomicrobiia</taxon>
        <taxon>Verrucomicrobiales</taxon>
        <taxon>Rubritaleaceae</taxon>
        <taxon>Rubritalea</taxon>
    </lineage>
</organism>
<dbReference type="RefSeq" id="WP_377094013.1">
    <property type="nucleotide sequence ID" value="NZ_JBHSJM010000001.1"/>
</dbReference>
<proteinExistence type="predicted"/>
<comment type="caution">
    <text evidence="2">The sequence shown here is derived from an EMBL/GenBank/DDBJ whole genome shotgun (WGS) entry which is preliminary data.</text>
</comment>
<feature type="signal peptide" evidence="1">
    <location>
        <begin position="1"/>
        <end position="19"/>
    </location>
</feature>
<dbReference type="EMBL" id="JBHUJC010000041">
    <property type="protein sequence ID" value="MFD2277202.1"/>
    <property type="molecule type" value="Genomic_DNA"/>
</dbReference>
<feature type="chain" id="PRO_5045890719" evidence="1">
    <location>
        <begin position="20"/>
        <end position="865"/>
    </location>
</feature>
<dbReference type="Proteomes" id="UP001597297">
    <property type="component" value="Unassembled WGS sequence"/>
</dbReference>
<evidence type="ECO:0000313" key="2">
    <source>
        <dbReference type="EMBL" id="MFD2277202.1"/>
    </source>
</evidence>
<name>A0ABW5E4C5_9BACT</name>
<accession>A0ABW5E4C5</accession>
<dbReference type="Gene3D" id="1.25.40.10">
    <property type="entry name" value="Tetratricopeptide repeat domain"/>
    <property type="match status" value="3"/>
</dbReference>
<dbReference type="SUPFAM" id="SSF48452">
    <property type="entry name" value="TPR-like"/>
    <property type="match status" value="3"/>
</dbReference>
<sequence>MRFAALAISTLIVILPASAQQQAAPDSAPNMAEITTYQQGLQAMADQLPELAVSRFQEAYKISGLEDAQNREILYRLTEAQVRANQPEDALKTLKSKFFDNHPERNFWLAQAYAAQGKYLEAIEYFQALDKASIHHDAATLSLASLQLALGFENEAIDSFLQARTSKDIVTKLKASAILSEIYLRNGKLENAKKMIASIPEGEKSDILKQLLDAKLAYANKEYTDAIAKYSILFENEQNIHPRLYQIALLGLADARHAAGLDQEAIDALITFVDERQDTPILLPIFERLSAWHPSPLSDNSPFYLQLQKWAGRDTQNSAILSPQRDSEFIVPPLPRAATLQSVSDKLRSTALYYYAKHTAALDSPGALTKAQFDFSAFRLANPLHPLFGSSILETAKIELQLKQKLAALQTLRTLATMVKKQQVSLSLEAKSKAGFIAGLLSVEAEDYSDALTAFELATKSNNEKVAKLATINAGLAALRSANLAAFDAQKEKIEDKDIRTQLDLEKALWLAHQKHENAREALYNFLLKNPDHPRAVDARIALASICATQSPLDPVLCTALLDTVKGNSLTEKQFTEFSRTSYQLAELKQDWPTAIQATQSFLDKYSSSDDAAEFRLRQGIALYRNGEHNKARQLLVKIALDQPSSPLVPFCYYYAGTAARLEGTPQALKESIDLFEKVVTTNSSLSTEARIQQARILLDVNRTEEAKISLNEVYDPSSSSSQQREIGVLLATALHTQGSEDSGQYAKAVAVYDQLLKHPSLPLAWSNQIHYMKGQTLESMGEDEAALNSYYIVINRENIDTTEGQQEWKWFYQCAFKAIALLEKNKNYRAAVAVAKKVASYGGPETESYQKRARALEMEHMIWE</sequence>
<gene>
    <name evidence="2" type="ORF">ACFSQZ_12040</name>
</gene>
<keyword evidence="1" id="KW-0732">Signal</keyword>
<keyword evidence="3" id="KW-1185">Reference proteome</keyword>
<evidence type="ECO:0000313" key="3">
    <source>
        <dbReference type="Proteomes" id="UP001597297"/>
    </source>
</evidence>
<dbReference type="Pfam" id="PF13432">
    <property type="entry name" value="TPR_16"/>
    <property type="match status" value="3"/>
</dbReference>
<reference evidence="3" key="1">
    <citation type="journal article" date="2019" name="Int. J. Syst. Evol. Microbiol.">
        <title>The Global Catalogue of Microorganisms (GCM) 10K type strain sequencing project: providing services to taxonomists for standard genome sequencing and annotation.</title>
        <authorList>
            <consortium name="The Broad Institute Genomics Platform"/>
            <consortium name="The Broad Institute Genome Sequencing Center for Infectious Disease"/>
            <person name="Wu L."/>
            <person name="Ma J."/>
        </authorList>
    </citation>
    <scope>NUCLEOTIDE SEQUENCE [LARGE SCALE GENOMIC DNA]</scope>
    <source>
        <strain evidence="3">JCM 16545</strain>
    </source>
</reference>
<evidence type="ECO:0000256" key="1">
    <source>
        <dbReference type="SAM" id="SignalP"/>
    </source>
</evidence>
<dbReference type="InterPro" id="IPR011990">
    <property type="entry name" value="TPR-like_helical_dom_sf"/>
</dbReference>